<feature type="transmembrane region" description="Helical" evidence="1">
    <location>
        <begin position="81"/>
        <end position="101"/>
    </location>
</feature>
<dbReference type="AlphaFoldDB" id="A0A011TBI8"/>
<comment type="caution">
    <text evidence="2">The sequence shown here is derived from an EMBL/GenBank/DDBJ whole genome shotgun (WGS) entry which is preliminary data.</text>
</comment>
<dbReference type="eggNOG" id="ENOG5032YSA">
    <property type="taxonomic scope" value="Bacteria"/>
</dbReference>
<keyword evidence="1" id="KW-0472">Membrane</keyword>
<evidence type="ECO:0000256" key="1">
    <source>
        <dbReference type="SAM" id="Phobius"/>
    </source>
</evidence>
<evidence type="ECO:0000313" key="3">
    <source>
        <dbReference type="EMBL" id="TDR35027.1"/>
    </source>
</evidence>
<organism evidence="2 4">
    <name type="scientific">Aquamicrobium defluvii</name>
    <dbReference type="NCBI Taxonomy" id="69279"/>
    <lineage>
        <taxon>Bacteria</taxon>
        <taxon>Pseudomonadati</taxon>
        <taxon>Pseudomonadota</taxon>
        <taxon>Alphaproteobacteria</taxon>
        <taxon>Hyphomicrobiales</taxon>
        <taxon>Phyllobacteriaceae</taxon>
        <taxon>Aquamicrobium</taxon>
    </lineage>
</organism>
<dbReference type="PATRIC" id="fig|69279.3.peg.1917"/>
<evidence type="ECO:0000313" key="4">
    <source>
        <dbReference type="Proteomes" id="UP000019849"/>
    </source>
</evidence>
<keyword evidence="1" id="KW-1133">Transmembrane helix</keyword>
<name>A0A011TBI8_9HYPH</name>
<proteinExistence type="predicted"/>
<dbReference type="EMBL" id="SNZF01000011">
    <property type="protein sequence ID" value="TDR35027.1"/>
    <property type="molecule type" value="Genomic_DNA"/>
</dbReference>
<reference evidence="3 5" key="2">
    <citation type="submission" date="2019-03" db="EMBL/GenBank/DDBJ databases">
        <title>Genomic Encyclopedia of Type Strains, Phase IV (KMG-IV): sequencing the most valuable type-strain genomes for metagenomic binning, comparative biology and taxonomic classification.</title>
        <authorList>
            <person name="Goeker M."/>
        </authorList>
    </citation>
    <scope>NUCLEOTIDE SEQUENCE [LARGE SCALE GENOMIC DNA]</scope>
    <source>
        <strain evidence="3 5">DSM 11603</strain>
    </source>
</reference>
<dbReference type="EMBL" id="JENY01000010">
    <property type="protein sequence ID" value="EXL08959.1"/>
    <property type="molecule type" value="Genomic_DNA"/>
</dbReference>
<protein>
    <submittedName>
        <fullName evidence="2">Uncharacterized protein</fullName>
    </submittedName>
</protein>
<dbReference type="HOGENOM" id="CLU_141669_0_0_5"/>
<sequence>MYEKLSESFLSRRKFLSRMMAHTAFVLALMAVSILAGVIGLVLLEGKGLEDALLHSAYMLSGLGLLEVPNSFAGKLFVGLYGLYASLFFLAAFGIIFAPIVHRILHKLHLD</sequence>
<reference evidence="2 4" key="1">
    <citation type="submission" date="2014-02" db="EMBL/GenBank/DDBJ databases">
        <title>Aquamicrobium defluvii Genome sequencing.</title>
        <authorList>
            <person name="Wang X."/>
        </authorList>
    </citation>
    <scope>NUCLEOTIDE SEQUENCE [LARGE SCALE GENOMIC DNA]</scope>
    <source>
        <strain evidence="2 4">W13Z1</strain>
    </source>
</reference>
<keyword evidence="1" id="KW-0812">Transmembrane</keyword>
<dbReference type="Proteomes" id="UP000294958">
    <property type="component" value="Unassembled WGS sequence"/>
</dbReference>
<dbReference type="SUPFAM" id="SSF81324">
    <property type="entry name" value="Voltage-gated potassium channels"/>
    <property type="match status" value="1"/>
</dbReference>
<dbReference type="Proteomes" id="UP000019849">
    <property type="component" value="Unassembled WGS sequence"/>
</dbReference>
<gene>
    <name evidence="2" type="ORF">BG36_02560</name>
    <name evidence="3" type="ORF">DES43_11127</name>
</gene>
<keyword evidence="5" id="KW-1185">Reference proteome</keyword>
<evidence type="ECO:0000313" key="5">
    <source>
        <dbReference type="Proteomes" id="UP000294958"/>
    </source>
</evidence>
<accession>A0A011TBI8</accession>
<evidence type="ECO:0000313" key="2">
    <source>
        <dbReference type="EMBL" id="EXL08959.1"/>
    </source>
</evidence>
<feature type="transmembrane region" description="Helical" evidence="1">
    <location>
        <begin position="21"/>
        <end position="44"/>
    </location>
</feature>